<accession>A0A5N5JBM2</accession>
<evidence type="ECO:0000256" key="1">
    <source>
        <dbReference type="SAM" id="MobiDB-lite"/>
    </source>
</evidence>
<protein>
    <submittedName>
        <fullName evidence="2">Uncharacterized protein</fullName>
    </submittedName>
</protein>
<evidence type="ECO:0000313" key="3">
    <source>
        <dbReference type="Proteomes" id="UP000326939"/>
    </source>
</evidence>
<gene>
    <name evidence="2" type="ORF">DKX38_027276</name>
</gene>
<evidence type="ECO:0000313" key="2">
    <source>
        <dbReference type="EMBL" id="KAB5516628.1"/>
    </source>
</evidence>
<keyword evidence="3" id="KW-1185">Reference proteome</keyword>
<proteinExistence type="predicted"/>
<dbReference type="AlphaFoldDB" id="A0A5N5JBM2"/>
<dbReference type="Proteomes" id="UP000326939">
    <property type="component" value="Chromosome 17"/>
</dbReference>
<organism evidence="2 3">
    <name type="scientific">Salix brachista</name>
    <dbReference type="NCBI Taxonomy" id="2182728"/>
    <lineage>
        <taxon>Eukaryota</taxon>
        <taxon>Viridiplantae</taxon>
        <taxon>Streptophyta</taxon>
        <taxon>Embryophyta</taxon>
        <taxon>Tracheophyta</taxon>
        <taxon>Spermatophyta</taxon>
        <taxon>Magnoliopsida</taxon>
        <taxon>eudicotyledons</taxon>
        <taxon>Gunneridae</taxon>
        <taxon>Pentapetalae</taxon>
        <taxon>rosids</taxon>
        <taxon>fabids</taxon>
        <taxon>Malpighiales</taxon>
        <taxon>Salicaceae</taxon>
        <taxon>Saliceae</taxon>
        <taxon>Salix</taxon>
    </lineage>
</organism>
<comment type="caution">
    <text evidence="2">The sequence shown here is derived from an EMBL/GenBank/DDBJ whole genome shotgun (WGS) entry which is preliminary data.</text>
</comment>
<dbReference type="PANTHER" id="PTHR34201:SF6">
    <property type="entry name" value="GLYCINE-RICH PROTEIN"/>
    <property type="match status" value="1"/>
</dbReference>
<name>A0A5N5JBM2_9ROSI</name>
<dbReference type="PANTHER" id="PTHR34201">
    <property type="entry name" value="GLYCINE-RICH PROTEIN"/>
    <property type="match status" value="1"/>
</dbReference>
<sequence>MKPKSKAHTKTKNSNSLWKWNANDSKKKNGNQFPVPEFLQESYKKVEETTLGPGGGVGIGCGIGAGFGVVGGLGYGSWPWNNIKLVLGVGMGCGVGFGFGYGNGFGHGFSLDSLESYFSKRRLDSNKKRTSVGSHQSIKSHTSISKELLCRCRNIIASRFENQVGIEMPALLRILQKQLQSIKLLKASKRSPLVDLTNMTMTEENIMSMELAIQQR</sequence>
<dbReference type="InterPro" id="IPR053288">
    <property type="entry name" value="TGD_Bridge_Protein"/>
</dbReference>
<feature type="compositionally biased region" description="Basic residues" evidence="1">
    <location>
        <begin position="1"/>
        <end position="11"/>
    </location>
</feature>
<reference evidence="3" key="1">
    <citation type="journal article" date="2019" name="Gigascience">
        <title>De novo genome assembly of the endangered Acer yangbiense, a plant species with extremely small populations endemic to Yunnan Province, China.</title>
        <authorList>
            <person name="Yang J."/>
            <person name="Wariss H.M."/>
            <person name="Tao L."/>
            <person name="Zhang R."/>
            <person name="Yun Q."/>
            <person name="Hollingsworth P."/>
            <person name="Dao Z."/>
            <person name="Luo G."/>
            <person name="Guo H."/>
            <person name="Ma Y."/>
            <person name="Sun W."/>
        </authorList>
    </citation>
    <scope>NUCLEOTIDE SEQUENCE [LARGE SCALE GENOMIC DNA]</scope>
    <source>
        <strain evidence="3">cv. br00</strain>
    </source>
</reference>
<feature type="region of interest" description="Disordered" evidence="1">
    <location>
        <begin position="1"/>
        <end position="31"/>
    </location>
</feature>
<dbReference type="EMBL" id="VDCV01000017">
    <property type="protein sequence ID" value="KAB5516628.1"/>
    <property type="molecule type" value="Genomic_DNA"/>
</dbReference>